<dbReference type="AlphaFoldDB" id="A0A1L8SVE2"/>
<dbReference type="InterPro" id="IPR036388">
    <property type="entry name" value="WH-like_DNA-bd_sf"/>
</dbReference>
<evidence type="ECO:0000256" key="2">
    <source>
        <dbReference type="ARBA" id="ARBA00023125"/>
    </source>
</evidence>
<name>A0A1L8SVE2_9ENTE</name>
<dbReference type="EMBL" id="JXKM01000005">
    <property type="protein sequence ID" value="OJG35814.1"/>
    <property type="molecule type" value="Genomic_DNA"/>
</dbReference>
<dbReference type="SUPFAM" id="SSF64288">
    <property type="entry name" value="Chorismate lyase-like"/>
    <property type="match status" value="1"/>
</dbReference>
<protein>
    <recommendedName>
        <fullName evidence="4">HTH gntR-type domain-containing protein</fullName>
    </recommendedName>
</protein>
<organism evidence="5 6">
    <name type="scientific">Enterococcus devriesei</name>
    <dbReference type="NCBI Taxonomy" id="319970"/>
    <lineage>
        <taxon>Bacteria</taxon>
        <taxon>Bacillati</taxon>
        <taxon>Bacillota</taxon>
        <taxon>Bacilli</taxon>
        <taxon>Lactobacillales</taxon>
        <taxon>Enterococcaceae</taxon>
        <taxon>Enterococcus</taxon>
    </lineage>
</organism>
<dbReference type="SMART" id="SM00866">
    <property type="entry name" value="UTRA"/>
    <property type="match status" value="1"/>
</dbReference>
<dbReference type="Pfam" id="PF00392">
    <property type="entry name" value="GntR"/>
    <property type="match status" value="1"/>
</dbReference>
<dbReference type="PROSITE" id="PS50949">
    <property type="entry name" value="HTH_GNTR"/>
    <property type="match status" value="1"/>
</dbReference>
<reference evidence="5 6" key="1">
    <citation type="submission" date="2014-12" db="EMBL/GenBank/DDBJ databases">
        <title>Draft genome sequences of 29 type strains of Enterococci.</title>
        <authorList>
            <person name="Zhong Z."/>
            <person name="Sun Z."/>
            <person name="Liu W."/>
            <person name="Zhang W."/>
            <person name="Zhang H."/>
        </authorList>
    </citation>
    <scope>NUCLEOTIDE SEQUENCE [LARGE SCALE GENOMIC DNA]</scope>
    <source>
        <strain evidence="5 6">DSM 22802</strain>
    </source>
</reference>
<gene>
    <name evidence="5" type="ORF">RV00_GL002568</name>
</gene>
<dbReference type="InterPro" id="IPR000524">
    <property type="entry name" value="Tscrpt_reg_HTH_GntR"/>
</dbReference>
<dbReference type="CDD" id="cd07377">
    <property type="entry name" value="WHTH_GntR"/>
    <property type="match status" value="1"/>
</dbReference>
<accession>A0A1L8SVE2</accession>
<dbReference type="Proteomes" id="UP000183700">
    <property type="component" value="Unassembled WGS sequence"/>
</dbReference>
<dbReference type="RefSeq" id="WP_071862359.1">
    <property type="nucleotide sequence ID" value="NZ_CAURXW010000047.1"/>
</dbReference>
<dbReference type="InterPro" id="IPR036390">
    <property type="entry name" value="WH_DNA-bd_sf"/>
</dbReference>
<dbReference type="GO" id="GO:0003677">
    <property type="term" value="F:DNA binding"/>
    <property type="evidence" value="ECO:0007669"/>
    <property type="project" value="UniProtKB-KW"/>
</dbReference>
<dbReference type="OrthoDB" id="457376at2"/>
<proteinExistence type="predicted"/>
<dbReference type="InterPro" id="IPR028978">
    <property type="entry name" value="Chorismate_lyase_/UTRA_dom_sf"/>
</dbReference>
<sequence length="236" mass="27822">MAIPKYQIIKDELKQQIISGKFENGDKFYTEAELTEMFNVSSITVIRALNDLVKAGFLVRHQGRGSFVSRARKGKLVEFSDIELFPISHDQVEVLSIIRGNDPTILSKLELSDTAFYYCIERLRTTEKIPYIYHRTYLPEQYVNSNYPDLSYYNSIYQRFKQDYNIHMNEEDFTETNEIKFPTPAVEAEKLQISTAEPTVFQIRVTKRKDTQQVLEYVETYKKWNFYKIELVSKNT</sequence>
<dbReference type="Pfam" id="PF07702">
    <property type="entry name" value="UTRA"/>
    <property type="match status" value="1"/>
</dbReference>
<dbReference type="InterPro" id="IPR050679">
    <property type="entry name" value="Bact_HTH_transcr_reg"/>
</dbReference>
<keyword evidence="6" id="KW-1185">Reference proteome</keyword>
<dbReference type="InterPro" id="IPR011663">
    <property type="entry name" value="UTRA"/>
</dbReference>
<dbReference type="SUPFAM" id="SSF46785">
    <property type="entry name" value="Winged helix' DNA-binding domain"/>
    <property type="match status" value="1"/>
</dbReference>
<dbReference type="Gene3D" id="1.10.10.10">
    <property type="entry name" value="Winged helix-like DNA-binding domain superfamily/Winged helix DNA-binding domain"/>
    <property type="match status" value="1"/>
</dbReference>
<evidence type="ECO:0000313" key="6">
    <source>
        <dbReference type="Proteomes" id="UP000183700"/>
    </source>
</evidence>
<keyword evidence="3" id="KW-0804">Transcription</keyword>
<dbReference type="Gene3D" id="3.40.1410.10">
    <property type="entry name" value="Chorismate lyase-like"/>
    <property type="match status" value="1"/>
</dbReference>
<evidence type="ECO:0000313" key="5">
    <source>
        <dbReference type="EMBL" id="OJG35814.1"/>
    </source>
</evidence>
<feature type="domain" description="HTH gntR-type" evidence="4">
    <location>
        <begin position="3"/>
        <end position="71"/>
    </location>
</feature>
<keyword evidence="1" id="KW-0805">Transcription regulation</keyword>
<dbReference type="SMART" id="SM00345">
    <property type="entry name" value="HTH_GNTR"/>
    <property type="match status" value="1"/>
</dbReference>
<dbReference type="GO" id="GO:0045892">
    <property type="term" value="P:negative regulation of DNA-templated transcription"/>
    <property type="evidence" value="ECO:0007669"/>
    <property type="project" value="TreeGrafter"/>
</dbReference>
<dbReference type="GO" id="GO:0003700">
    <property type="term" value="F:DNA-binding transcription factor activity"/>
    <property type="evidence" value="ECO:0007669"/>
    <property type="project" value="InterPro"/>
</dbReference>
<dbReference type="PANTHER" id="PTHR44846">
    <property type="entry name" value="MANNOSYL-D-GLYCERATE TRANSPORT/METABOLISM SYSTEM REPRESSOR MNGR-RELATED"/>
    <property type="match status" value="1"/>
</dbReference>
<evidence type="ECO:0000256" key="1">
    <source>
        <dbReference type="ARBA" id="ARBA00023015"/>
    </source>
</evidence>
<comment type="caution">
    <text evidence="5">The sequence shown here is derived from an EMBL/GenBank/DDBJ whole genome shotgun (WGS) entry which is preliminary data.</text>
</comment>
<dbReference type="PANTHER" id="PTHR44846:SF17">
    <property type="entry name" value="GNTR-FAMILY TRANSCRIPTIONAL REGULATOR"/>
    <property type="match status" value="1"/>
</dbReference>
<evidence type="ECO:0000259" key="4">
    <source>
        <dbReference type="PROSITE" id="PS50949"/>
    </source>
</evidence>
<keyword evidence="2" id="KW-0238">DNA-binding</keyword>
<dbReference type="STRING" id="319970.RV00_GL002568"/>
<evidence type="ECO:0000256" key="3">
    <source>
        <dbReference type="ARBA" id="ARBA00023163"/>
    </source>
</evidence>